<protein>
    <submittedName>
        <fullName evidence="2">Uncharacterized protein</fullName>
    </submittedName>
</protein>
<dbReference type="EMBL" id="LDXK01000002">
    <property type="protein sequence ID" value="KRT67534.1"/>
    <property type="molecule type" value="Genomic_DNA"/>
</dbReference>
<keyword evidence="1" id="KW-1133">Transmembrane helix</keyword>
<evidence type="ECO:0000313" key="3">
    <source>
        <dbReference type="Proteomes" id="UP000051297"/>
    </source>
</evidence>
<accession>A0A0T5ZXY4</accession>
<reference evidence="2 3" key="1">
    <citation type="submission" date="2015-05" db="EMBL/GenBank/DDBJ databases">
        <title>Critical biogeochemical functions in the subsurface are associated with bacteria from new phyla and little studied lineages.</title>
        <authorList>
            <person name="Hug L.A."/>
            <person name="Thomas B.C."/>
            <person name="Sharon I."/>
            <person name="Brown C.T."/>
            <person name="Sharma R."/>
            <person name="Hettich R.L."/>
            <person name="Wilkins M.J."/>
            <person name="Williams K.H."/>
            <person name="Singh A."/>
            <person name="Banfield J.F."/>
        </authorList>
    </citation>
    <scope>NUCLEOTIDE SEQUENCE [LARGE SCALE GENOMIC DNA]</scope>
    <source>
        <strain evidence="2">CSP1-7</strain>
    </source>
</reference>
<name>A0A0T5ZXY4_UNCKA</name>
<gene>
    <name evidence="2" type="ORF">XU08_C0002G0087</name>
</gene>
<evidence type="ECO:0000256" key="1">
    <source>
        <dbReference type="SAM" id="Phobius"/>
    </source>
</evidence>
<sequence>MLALVLQSVHFYFLFLFGNFISPFALLAMIWANPRTLLPEICIRGRRFLSRRCSLSDSLGEYLSMSSWDISKMLGRLFGR</sequence>
<dbReference type="AlphaFoldDB" id="A0A0T5ZXY4"/>
<evidence type="ECO:0000313" key="2">
    <source>
        <dbReference type="EMBL" id="KRT67534.1"/>
    </source>
</evidence>
<organism evidence="2 3">
    <name type="scientific">candidate division WWE3 bacterium CSP1-7</name>
    <dbReference type="NCBI Taxonomy" id="1576480"/>
    <lineage>
        <taxon>Bacteria</taxon>
        <taxon>Katanobacteria</taxon>
    </lineage>
</organism>
<feature type="transmembrane region" description="Helical" evidence="1">
    <location>
        <begin position="12"/>
        <end position="32"/>
    </location>
</feature>
<dbReference type="Proteomes" id="UP000051297">
    <property type="component" value="Unassembled WGS sequence"/>
</dbReference>
<keyword evidence="1" id="KW-0472">Membrane</keyword>
<dbReference type="STRING" id="1576480.XU08_C0002G0087"/>
<keyword evidence="1" id="KW-0812">Transmembrane</keyword>
<comment type="caution">
    <text evidence="2">The sequence shown here is derived from an EMBL/GenBank/DDBJ whole genome shotgun (WGS) entry which is preliminary data.</text>
</comment>
<proteinExistence type="predicted"/>